<sequence>KLSCKEREEESHFLCEKHFFCILEREPEPREKKELGLGFKGGFGKISPRKSQLKVEEE</sequence>
<feature type="non-terminal residue" evidence="1">
    <location>
        <position position="1"/>
    </location>
</feature>
<protein>
    <submittedName>
        <fullName evidence="1">Uncharacterized protein</fullName>
    </submittedName>
</protein>
<reference evidence="1" key="1">
    <citation type="submission" date="2022-08" db="EMBL/GenBank/DDBJ databases">
        <authorList>
            <person name="Gutierrez-Valencia J."/>
        </authorList>
    </citation>
    <scope>NUCLEOTIDE SEQUENCE</scope>
</reference>
<name>A0AAV0NPP5_9ROSI</name>
<evidence type="ECO:0000313" key="2">
    <source>
        <dbReference type="Proteomes" id="UP001154282"/>
    </source>
</evidence>
<feature type="non-terminal residue" evidence="1">
    <location>
        <position position="58"/>
    </location>
</feature>
<comment type="caution">
    <text evidence="1">The sequence shown here is derived from an EMBL/GenBank/DDBJ whole genome shotgun (WGS) entry which is preliminary data.</text>
</comment>
<evidence type="ECO:0000313" key="1">
    <source>
        <dbReference type="EMBL" id="CAI0460600.1"/>
    </source>
</evidence>
<accession>A0AAV0NPP5</accession>
<dbReference type="Proteomes" id="UP001154282">
    <property type="component" value="Unassembled WGS sequence"/>
</dbReference>
<gene>
    <name evidence="1" type="ORF">LITE_LOCUS34542</name>
</gene>
<dbReference type="EMBL" id="CAMGYJ010000008">
    <property type="protein sequence ID" value="CAI0460600.1"/>
    <property type="molecule type" value="Genomic_DNA"/>
</dbReference>
<organism evidence="1 2">
    <name type="scientific">Linum tenue</name>
    <dbReference type="NCBI Taxonomy" id="586396"/>
    <lineage>
        <taxon>Eukaryota</taxon>
        <taxon>Viridiplantae</taxon>
        <taxon>Streptophyta</taxon>
        <taxon>Embryophyta</taxon>
        <taxon>Tracheophyta</taxon>
        <taxon>Spermatophyta</taxon>
        <taxon>Magnoliopsida</taxon>
        <taxon>eudicotyledons</taxon>
        <taxon>Gunneridae</taxon>
        <taxon>Pentapetalae</taxon>
        <taxon>rosids</taxon>
        <taxon>fabids</taxon>
        <taxon>Malpighiales</taxon>
        <taxon>Linaceae</taxon>
        <taxon>Linum</taxon>
    </lineage>
</organism>
<proteinExistence type="predicted"/>
<dbReference type="AlphaFoldDB" id="A0AAV0NPP5"/>
<keyword evidence="2" id="KW-1185">Reference proteome</keyword>